<feature type="transmembrane region" description="Helical" evidence="1">
    <location>
        <begin position="157"/>
        <end position="176"/>
    </location>
</feature>
<keyword evidence="1" id="KW-0472">Membrane</keyword>
<evidence type="ECO:0000313" key="3">
    <source>
        <dbReference type="Proteomes" id="UP001243330"/>
    </source>
</evidence>
<comment type="caution">
    <text evidence="2">The sequence shown here is derived from an EMBL/GenBank/DDBJ whole genome shotgun (WGS) entry which is preliminary data.</text>
</comment>
<accession>A0AAD9A0U2</accession>
<dbReference type="AlphaFoldDB" id="A0AAD9A0U2"/>
<dbReference type="PANTHER" id="PTHR35394:SF5">
    <property type="entry name" value="DUF3176 DOMAIN-CONTAINING PROTEIN"/>
    <property type="match status" value="1"/>
</dbReference>
<organism evidence="2 3">
    <name type="scientific">Colletotrichum chrysophilum</name>
    <dbReference type="NCBI Taxonomy" id="1836956"/>
    <lineage>
        <taxon>Eukaryota</taxon>
        <taxon>Fungi</taxon>
        <taxon>Dikarya</taxon>
        <taxon>Ascomycota</taxon>
        <taxon>Pezizomycotina</taxon>
        <taxon>Sordariomycetes</taxon>
        <taxon>Hypocreomycetidae</taxon>
        <taxon>Glomerellales</taxon>
        <taxon>Glomerellaceae</taxon>
        <taxon>Colletotrichum</taxon>
        <taxon>Colletotrichum gloeosporioides species complex</taxon>
    </lineage>
</organism>
<dbReference type="InterPro" id="IPR021514">
    <property type="entry name" value="DUF3176"/>
</dbReference>
<reference evidence="2" key="1">
    <citation type="submission" date="2023-01" db="EMBL/GenBank/DDBJ databases">
        <title>Colletotrichum chrysophilum M932 genome sequence.</title>
        <authorList>
            <person name="Baroncelli R."/>
        </authorList>
    </citation>
    <scope>NUCLEOTIDE SEQUENCE</scope>
    <source>
        <strain evidence="2">M932</strain>
    </source>
</reference>
<keyword evidence="3" id="KW-1185">Reference proteome</keyword>
<feature type="transmembrane region" description="Helical" evidence="1">
    <location>
        <begin position="59"/>
        <end position="78"/>
    </location>
</feature>
<dbReference type="PANTHER" id="PTHR35394">
    <property type="entry name" value="DUF3176 DOMAIN-CONTAINING PROTEIN"/>
    <property type="match status" value="1"/>
</dbReference>
<dbReference type="Pfam" id="PF11374">
    <property type="entry name" value="DUF3176"/>
    <property type="match status" value="1"/>
</dbReference>
<dbReference type="EMBL" id="JAQOWY010000721">
    <property type="protein sequence ID" value="KAK1839090.1"/>
    <property type="molecule type" value="Genomic_DNA"/>
</dbReference>
<name>A0AAD9A0U2_9PEZI</name>
<gene>
    <name evidence="2" type="ORF">CCHR01_18288</name>
</gene>
<evidence type="ECO:0000313" key="2">
    <source>
        <dbReference type="EMBL" id="KAK1839090.1"/>
    </source>
</evidence>
<dbReference type="Proteomes" id="UP001243330">
    <property type="component" value="Unassembled WGS sequence"/>
</dbReference>
<protein>
    <submittedName>
        <fullName evidence="2">Uncharacterized protein</fullName>
    </submittedName>
</protein>
<sequence>MTGLVDKTHIRCRTNQTTEIHHPPLTISSTELKVQGHLNNSRRMSSLNNILRGWWQELLWLWISVLAFVILVVLLNAYDNQPLPQWPSGITLNTAVASLATIARTALTIPVAEGLSQSKWSWFKRKPRPLKDFDMFDQASRGPWGSLTLLVRTKGRFIGVIAALLLTSGIATSTLTQSTVAYSTRNVPIPGEGHATAWRLPSYWLTPQNMSTSERHFIELQALTAKSF</sequence>
<proteinExistence type="predicted"/>
<keyword evidence="1" id="KW-0812">Transmembrane</keyword>
<keyword evidence="1" id="KW-1133">Transmembrane helix</keyword>
<evidence type="ECO:0000256" key="1">
    <source>
        <dbReference type="SAM" id="Phobius"/>
    </source>
</evidence>